<dbReference type="GO" id="GO:0003934">
    <property type="term" value="F:GTP cyclohydrolase I activity"/>
    <property type="evidence" value="ECO:0007669"/>
    <property type="project" value="UniProtKB-UniRule"/>
</dbReference>
<gene>
    <name evidence="2 4" type="primary">folE2</name>
    <name evidence="4" type="ORF">GMLC_21360</name>
</gene>
<comment type="similarity">
    <text evidence="2">Belongs to the GTP cyclohydrolase IV family.</text>
</comment>
<dbReference type="PANTHER" id="PTHR36445:SF1">
    <property type="entry name" value="GTP CYCLOHYDROLASE MPTA"/>
    <property type="match status" value="1"/>
</dbReference>
<comment type="pathway">
    <text evidence="2">Cofactor biosynthesis; 7,8-dihydroneopterin triphosphate biosynthesis; 7,8-dihydroneopterin triphosphate from GTP: step 1/1.</text>
</comment>
<organism evidence="4 5">
    <name type="scientific">Geomonas limicola</name>
    <dbReference type="NCBI Taxonomy" id="2740186"/>
    <lineage>
        <taxon>Bacteria</taxon>
        <taxon>Pseudomonadati</taxon>
        <taxon>Thermodesulfobacteriota</taxon>
        <taxon>Desulfuromonadia</taxon>
        <taxon>Geobacterales</taxon>
        <taxon>Geobacteraceae</taxon>
        <taxon>Geomonas</taxon>
    </lineage>
</organism>
<evidence type="ECO:0000256" key="3">
    <source>
        <dbReference type="SAM" id="MobiDB-lite"/>
    </source>
</evidence>
<dbReference type="UniPathway" id="UPA00848">
    <property type="reaction ID" value="UER00151"/>
</dbReference>
<dbReference type="PANTHER" id="PTHR36445">
    <property type="entry name" value="GTP CYCLOHYDROLASE MPTA"/>
    <property type="match status" value="1"/>
</dbReference>
<name>A0A6V8N9R7_9BACT</name>
<dbReference type="Proteomes" id="UP000587586">
    <property type="component" value="Unassembled WGS sequence"/>
</dbReference>
<evidence type="ECO:0000313" key="4">
    <source>
        <dbReference type="EMBL" id="GFO68557.1"/>
    </source>
</evidence>
<dbReference type="InterPro" id="IPR022838">
    <property type="entry name" value="GTP_cyclohydrolase_FolE2"/>
</dbReference>
<dbReference type="Gene3D" id="3.10.270.10">
    <property type="entry name" value="Urate Oxidase"/>
    <property type="match status" value="1"/>
</dbReference>
<proteinExistence type="inferred from homology"/>
<evidence type="ECO:0000256" key="2">
    <source>
        <dbReference type="HAMAP-Rule" id="MF_01527"/>
    </source>
</evidence>
<comment type="function">
    <text evidence="2">Converts GTP to 7,8-dihydroneopterin triphosphate.</text>
</comment>
<comment type="caution">
    <text evidence="4">The sequence shown here is derived from an EMBL/GenBank/DDBJ whole genome shotgun (WGS) entry which is preliminary data.</text>
</comment>
<evidence type="ECO:0000313" key="5">
    <source>
        <dbReference type="Proteomes" id="UP000587586"/>
    </source>
</evidence>
<evidence type="ECO:0000256" key="1">
    <source>
        <dbReference type="ARBA" id="ARBA00022801"/>
    </source>
</evidence>
<dbReference type="Pfam" id="PF02649">
    <property type="entry name" value="GCHY-1"/>
    <property type="match status" value="1"/>
</dbReference>
<sequence length="281" mass="32141">MNDTTSGNSPQEASCCATQPKNAKHKLSDVQLTHDTRNIPISKVGVKDISYPIVVMDKNRSFQNTIARINMYVDLPHHFKGTHMSRFVEILNKYREDIALDKMETILASMKQKLGASNAHMELEFPYFVEKEAPVSKAKSLMEYSCTFSASLSDKFDFVLGIKVPVTSLCPCSRELSAYGAHNQRSIMTVQVRYNEFIWIEDLIELIEECGSSPVYSLLKREDEKFVTERAYENPRFVEDMVREATVRLLAMDNITWFSVEAENFESIHKHSAYAAIERSK</sequence>
<dbReference type="HAMAP" id="MF_01527_B">
    <property type="entry name" value="GTP_cyclohydrol_B"/>
    <property type="match status" value="1"/>
</dbReference>
<dbReference type="InterPro" id="IPR003801">
    <property type="entry name" value="GTP_cyclohydrolase_FolE2/MptA"/>
</dbReference>
<accession>A0A6V8N9R7</accession>
<keyword evidence="1 2" id="KW-0378">Hydrolase</keyword>
<dbReference type="NCBIfam" id="NF010200">
    <property type="entry name" value="PRK13674.1-1"/>
    <property type="match status" value="1"/>
</dbReference>
<protein>
    <recommendedName>
        <fullName evidence="2">GTP cyclohydrolase FolE2</fullName>
        <ecNumber evidence="2">3.5.4.16</ecNumber>
    </recommendedName>
</protein>
<reference evidence="5" key="1">
    <citation type="submission" date="2020-06" db="EMBL/GenBank/DDBJ databases">
        <title>Draft genomic sequecing of Geomonas sp. Red745.</title>
        <authorList>
            <person name="Itoh H."/>
            <person name="Xu Z.X."/>
            <person name="Ushijima N."/>
            <person name="Masuda Y."/>
            <person name="Shiratori Y."/>
            <person name="Senoo K."/>
        </authorList>
    </citation>
    <scope>NUCLEOTIDE SEQUENCE [LARGE SCALE GENOMIC DNA]</scope>
    <source>
        <strain evidence="5">Red745</strain>
    </source>
</reference>
<dbReference type="EMBL" id="BLXZ01000004">
    <property type="protein sequence ID" value="GFO68557.1"/>
    <property type="molecule type" value="Genomic_DNA"/>
</dbReference>
<feature type="region of interest" description="Disordered" evidence="3">
    <location>
        <begin position="1"/>
        <end position="20"/>
    </location>
</feature>
<dbReference type="EC" id="3.5.4.16" evidence="2"/>
<feature type="site" description="May be catalytically important" evidence="2">
    <location>
        <position position="170"/>
    </location>
</feature>
<dbReference type="GO" id="GO:0046654">
    <property type="term" value="P:tetrahydrofolate biosynthetic process"/>
    <property type="evidence" value="ECO:0007669"/>
    <property type="project" value="UniProtKB-UniRule"/>
</dbReference>
<dbReference type="AlphaFoldDB" id="A0A6V8N9R7"/>
<comment type="catalytic activity">
    <reaction evidence="2">
        <text>GTP + H2O = 7,8-dihydroneopterin 3'-triphosphate + formate + H(+)</text>
        <dbReference type="Rhea" id="RHEA:17473"/>
        <dbReference type="ChEBI" id="CHEBI:15377"/>
        <dbReference type="ChEBI" id="CHEBI:15378"/>
        <dbReference type="ChEBI" id="CHEBI:15740"/>
        <dbReference type="ChEBI" id="CHEBI:37565"/>
        <dbReference type="ChEBI" id="CHEBI:58462"/>
        <dbReference type="EC" id="3.5.4.16"/>
    </reaction>
</comment>
<keyword evidence="5" id="KW-1185">Reference proteome</keyword>